<dbReference type="AlphaFoldDB" id="A0A194UUG9"/>
<protein>
    <submittedName>
        <fullName evidence="2">Uncharacterized protein</fullName>
    </submittedName>
</protein>
<dbReference type="OrthoDB" id="5334244at2759"/>
<keyword evidence="3" id="KW-1185">Reference proteome</keyword>
<accession>A0A194UUG9</accession>
<feature type="compositionally biased region" description="Basic and acidic residues" evidence="1">
    <location>
        <begin position="113"/>
        <end position="161"/>
    </location>
</feature>
<organism evidence="2 3">
    <name type="scientific">Cytospora mali</name>
    <name type="common">Apple Valsa canker fungus</name>
    <name type="synonym">Valsa mali</name>
    <dbReference type="NCBI Taxonomy" id="578113"/>
    <lineage>
        <taxon>Eukaryota</taxon>
        <taxon>Fungi</taxon>
        <taxon>Dikarya</taxon>
        <taxon>Ascomycota</taxon>
        <taxon>Pezizomycotina</taxon>
        <taxon>Sordariomycetes</taxon>
        <taxon>Sordariomycetidae</taxon>
        <taxon>Diaporthales</taxon>
        <taxon>Cytosporaceae</taxon>
        <taxon>Cytospora</taxon>
    </lineage>
</organism>
<feature type="compositionally biased region" description="Polar residues" evidence="1">
    <location>
        <begin position="26"/>
        <end position="55"/>
    </location>
</feature>
<feature type="region of interest" description="Disordered" evidence="1">
    <location>
        <begin position="26"/>
        <end position="161"/>
    </location>
</feature>
<evidence type="ECO:0000256" key="1">
    <source>
        <dbReference type="SAM" id="MobiDB-lite"/>
    </source>
</evidence>
<dbReference type="STRING" id="694573.A0A194UUG9"/>
<sequence>MNRFALRLRGPQLRALPISTRATRATVANTSLPIRQYATSSPKEAETASAQSGGSRSKDAEERAQVETGEDPTEDRLAEGGARGRTGGGEPLASSENAPGQPKVNNASVPLGRKAELSKEQQEEVDKHNKEFDEKHDRASPAAEDRVDKEFWKGHGGVKGE</sequence>
<feature type="compositionally biased region" description="Polar residues" evidence="1">
    <location>
        <begin position="94"/>
        <end position="108"/>
    </location>
</feature>
<name>A0A194UUG9_CYTMA</name>
<proteinExistence type="predicted"/>
<evidence type="ECO:0000313" key="2">
    <source>
        <dbReference type="EMBL" id="KUI55256.1"/>
    </source>
</evidence>
<reference evidence="3" key="1">
    <citation type="submission" date="2014-12" db="EMBL/GenBank/DDBJ databases">
        <title>Genome Sequence of Valsa Canker Pathogens Uncovers a Specific Adaption of Colonization on Woody Bark.</title>
        <authorList>
            <person name="Yin Z."/>
            <person name="Liu H."/>
            <person name="Gao X."/>
            <person name="Li Z."/>
            <person name="Song N."/>
            <person name="Ke X."/>
            <person name="Dai Q."/>
            <person name="Wu Y."/>
            <person name="Sun Y."/>
            <person name="Xu J.-R."/>
            <person name="Kang Z.K."/>
            <person name="Wang L."/>
            <person name="Huang L."/>
        </authorList>
    </citation>
    <scope>NUCLEOTIDE SEQUENCE [LARGE SCALE GENOMIC DNA]</scope>
    <source>
        <strain evidence="3">SXYL134</strain>
    </source>
</reference>
<dbReference type="EMBL" id="KN714679">
    <property type="protein sequence ID" value="KUI55256.1"/>
    <property type="molecule type" value="Genomic_DNA"/>
</dbReference>
<feature type="compositionally biased region" description="Gly residues" evidence="1">
    <location>
        <begin position="81"/>
        <end position="90"/>
    </location>
</feature>
<dbReference type="Proteomes" id="UP000078576">
    <property type="component" value="Unassembled WGS sequence"/>
</dbReference>
<feature type="compositionally biased region" description="Basic and acidic residues" evidence="1">
    <location>
        <begin position="56"/>
        <end position="65"/>
    </location>
</feature>
<gene>
    <name evidence="2" type="ORF">VP1G_02662</name>
</gene>
<evidence type="ECO:0000313" key="3">
    <source>
        <dbReference type="Proteomes" id="UP000078576"/>
    </source>
</evidence>